<feature type="region of interest" description="Disordered" evidence="1">
    <location>
        <begin position="72"/>
        <end position="91"/>
    </location>
</feature>
<sequence>MTQGTEDPHNGQHVSAGLDRNLAEQAQRRLLEEQLINNELTALVATSALGMGFDKPDRGFVIRLGAPSVGLSHRTRSHIDHPARDRGGPET</sequence>
<evidence type="ECO:0000256" key="1">
    <source>
        <dbReference type="SAM" id="MobiDB-lite"/>
    </source>
</evidence>
<dbReference type="RefSeq" id="WP_110101196.1">
    <property type="nucleotide sequence ID" value="NZ_CP122561.1"/>
</dbReference>
<dbReference type="EMBL" id="CP122566">
    <property type="protein sequence ID" value="WGH94566.1"/>
    <property type="molecule type" value="Genomic_DNA"/>
</dbReference>
<dbReference type="InterPro" id="IPR027417">
    <property type="entry name" value="P-loop_NTPase"/>
</dbReference>
<evidence type="ECO:0000313" key="3">
    <source>
        <dbReference type="Proteomes" id="UP001224674"/>
    </source>
</evidence>
<dbReference type="Proteomes" id="UP001224674">
    <property type="component" value="Chromosome"/>
</dbReference>
<accession>A0AAJ6AJB5</accession>
<feature type="compositionally biased region" description="Basic and acidic residues" evidence="1">
    <location>
        <begin position="1"/>
        <end position="10"/>
    </location>
</feature>
<feature type="compositionally biased region" description="Basic and acidic residues" evidence="1">
    <location>
        <begin position="77"/>
        <end position="91"/>
    </location>
</feature>
<name>A0AAJ6AJB5_9MICC</name>
<protein>
    <submittedName>
        <fullName evidence="2">Uncharacterized protein</fullName>
    </submittedName>
</protein>
<feature type="region of interest" description="Disordered" evidence="1">
    <location>
        <begin position="1"/>
        <end position="21"/>
    </location>
</feature>
<gene>
    <name evidence="2" type="ORF">QDX21_06945</name>
</gene>
<proteinExistence type="predicted"/>
<keyword evidence="3" id="KW-1185">Reference proteome</keyword>
<evidence type="ECO:0000313" key="2">
    <source>
        <dbReference type="EMBL" id="WGH94566.1"/>
    </source>
</evidence>
<dbReference type="SUPFAM" id="SSF52540">
    <property type="entry name" value="P-loop containing nucleoside triphosphate hydrolases"/>
    <property type="match status" value="1"/>
</dbReference>
<dbReference type="Gene3D" id="3.40.50.300">
    <property type="entry name" value="P-loop containing nucleotide triphosphate hydrolases"/>
    <property type="match status" value="1"/>
</dbReference>
<dbReference type="AlphaFoldDB" id="A0AAJ6AJB5"/>
<reference evidence="2 3" key="1">
    <citation type="submission" date="2023-03" db="EMBL/GenBank/DDBJ databases">
        <title>Complete genome sequences of several Auritidibacter ignavus strains isolated from ear infections.</title>
        <authorList>
            <person name="Baehr T."/>
            <person name="Baumhoegger A.M."/>
        </authorList>
    </citation>
    <scope>NUCLEOTIDE SEQUENCE [LARGE SCALE GENOMIC DNA]</scope>
    <source>
        <strain evidence="2 3">BABAE-6</strain>
    </source>
</reference>
<organism evidence="2 3">
    <name type="scientific">Auritidibacter ignavus</name>
    <dbReference type="NCBI Taxonomy" id="678932"/>
    <lineage>
        <taxon>Bacteria</taxon>
        <taxon>Bacillati</taxon>
        <taxon>Actinomycetota</taxon>
        <taxon>Actinomycetes</taxon>
        <taxon>Micrococcales</taxon>
        <taxon>Micrococcaceae</taxon>
        <taxon>Auritidibacter</taxon>
    </lineage>
</organism>